<dbReference type="GO" id="GO:0006302">
    <property type="term" value="P:double-strand break repair"/>
    <property type="evidence" value="ECO:0007669"/>
    <property type="project" value="InterPro"/>
</dbReference>
<dbReference type="Gene3D" id="3.30.565.10">
    <property type="entry name" value="Histidine kinase-like ATPase, C-terminal domain"/>
    <property type="match status" value="1"/>
</dbReference>
<sequence length="1896" mass="213032">MPKKSEVHQLSASFSEEAKKLRRIVVFDCRFENLETVEKRLDTSGLDYNDFLRLVSKKFAIPPNETFVVTTTDRMVLEFDSFAKLQDGSTIVLLQKENQVLPVATEERIVFLPHYDTMVRSGMYEYYASEGQNSLPYALAELVDNSLTATARIKGVRTIEIRMLFDETLGKPAVIVLDNGCGMTSKQLNNWAVYRLSKFTRENSSFASDREAYVRPDPVPRSLNSDISYFGVGGKQAVFYMGETTRMISKPENSPDVHELILSKEEFERKEKNKEDIYSGFIRNRKPGDFSHVTQEDERFLRELIDEEPGKESFTAVVITGIRPEHITFLKQDFDLWTRKLAHVYHYYIHGVNGNDMRPCYENSDNLPNIDIQIFLREKPPRCPRAINLREIDNDMQTLYINATADTFEFKACTKSHSTVEGVLRYHPFLYDRETYPKETDPAQASVEDDDEKESGVQDQARGKRPIFDCYWNGRLIPYTTVSEFDWCARPKRGAPVAPECYSRFSGVLFTDDRFKVTTNKLTFMDLELQLKNKDTIFTRVVNGQEQRVKIQREFTQWLKTCHEKLDKQVQFLGFNEIITRTDGVPKRMQYPWSTFSSIEWDGKTFKTGQYVKSQNTQPIFNGSVVRFMLYGDHSGDVFATGGQVEIALEPKELYDMTRTIPISKIDRTTTTAAIKRSIHDELAKLPDKLNLGWPESNAWSQNAVRPAGTPLGPITVDILNKKGELISKLPSANQGNVKKLTVELKLLWHGKIISIISCVAQHAAKWHYWFKPIGRHFHICHGQSFISAVCAQCPDFGHSCFLSEGNATTFVVGAVSSPLHVGVPFDIPLELRDAHDHPAQPPPDLKPVLESSWSSQACVYFLSQTHDLKVVLPGLTPDSQIVKISLLPGNPHSLHVTPDHSPVKVENGNSFSFNVEVHDEAGNITAQPKLVVRCQVQDLPVVVADCSRTGAGPLAIKPINLKNMNGNECILRVKFDMPKHIAAVLRELKVVPSTRVSRIEVYTQTDDCLVLKDKDKIEWEAGDLISNLYYKLLDEGGKEVPLTAKIASMIKVNWTADGSVADLVQGKLPDVQVPKQVQGEHFYQVSFQDQHVSVNTSFTIVPRPDEPKHLKVTPSQSTVRMGEFLPGQISESLTDQYGNLTKTLTPTCVDNVTVEAEGLDKSAVAVTWQVCSVVVTGVRFKSGTLGIRELCFTCRGFVAQVSIKVTAGLPAQLTLVSGPEQPLQVLNEHGIPTPFIIQLCDQFGNPSPDQRVVVALKSSSKTTVTSQPVDQEGKASFTVSSVSGPKGNYELEFRGSFNKKPIRGPMVKLIVIPDPNKPVSLTVKYDTNAKLPAGGILPGLYVSLCLLLFLWAYSITCSLMLLFCVLYFRDKSIPDHAGKYTIQFALNLGQRNILLSEQYEINVVANEPFKLAPDIQPQTPAVSNTDDIAHRTLVKNMTLTITDTYGNAAGLELQGKVVVSIRNPNGGSNQDLPQFQDNTSTLILSLEEGKVHIDRLAVMQNSPGHDGGVYVLHFKPEVPKYPTLAPFELSFGFYNDAENQQNMSKLSKKKDELSHAIAVYKEIFNTNKELLDLLTSRHQDASNKEGILKTELGKRNIRVTQLTSVSYIDKVLNEKTAEMDRLRNAPRRVCTIADPFRGHHDVLGKVGHLALVEDDAAAVVISWHIRGDMDCVITRTTDAARRIYNDTSGKQQVMPLETIYRNQSNRNGRCLFAPVGNPVRARDLLIYPENAECCDIVFRTILGDTILMDNLDSANNYRKAVVQQNIPCPTILTRQGERISAMGKFGGAQNRAPSIERLQGLVFGAPPPQQYHTLSEQIAMLHQYRAALQNKNLTRKERDNHMKKLKAPDMVQKEVDMEENLKQLEEINRQLGTFEGVQAWWRKINASLLCLCIYC</sequence>
<dbReference type="SUPFAM" id="SSF75553">
    <property type="entry name" value="Smc hinge domain"/>
    <property type="match status" value="1"/>
</dbReference>
<dbReference type="Gene3D" id="1.20.1060.20">
    <property type="match status" value="1"/>
</dbReference>
<keyword evidence="6" id="KW-1185">Reference proteome</keyword>
<evidence type="ECO:0000256" key="2">
    <source>
        <dbReference type="ARBA" id="ARBA00022454"/>
    </source>
</evidence>
<dbReference type="SMART" id="SM00968">
    <property type="entry name" value="SMC_hinge"/>
    <property type="match status" value="1"/>
</dbReference>
<dbReference type="Pfam" id="PF26199">
    <property type="entry name" value="Ig_SMCHD1_8th"/>
    <property type="match status" value="1"/>
</dbReference>
<feature type="region of interest" description="Disordered" evidence="3">
    <location>
        <begin position="440"/>
        <end position="460"/>
    </location>
</feature>
<dbReference type="InterPro" id="IPR058615">
    <property type="entry name" value="Ig_SMCHD1_6th"/>
</dbReference>
<dbReference type="Pfam" id="PF26198">
    <property type="entry name" value="Ig_SMCHD1_6th"/>
    <property type="match status" value="1"/>
</dbReference>
<evidence type="ECO:0000256" key="3">
    <source>
        <dbReference type="SAM" id="MobiDB-lite"/>
    </source>
</evidence>
<dbReference type="InterPro" id="IPR058611">
    <property type="entry name" value="Ig_SMCHD1_1st"/>
</dbReference>
<dbReference type="Pfam" id="PF13589">
    <property type="entry name" value="HATPase_c_3"/>
    <property type="match status" value="1"/>
</dbReference>
<feature type="domain" description="SMC hinge" evidence="4">
    <location>
        <begin position="1641"/>
        <end position="1759"/>
    </location>
</feature>
<reference evidence="5" key="2">
    <citation type="submission" date="2025-08" db="UniProtKB">
        <authorList>
            <consortium name="Ensembl"/>
        </authorList>
    </citation>
    <scope>IDENTIFICATION</scope>
</reference>
<dbReference type="Pfam" id="PF22899">
    <property type="entry name" value="SMCHD1_S5"/>
    <property type="match status" value="1"/>
</dbReference>
<dbReference type="PANTHER" id="PTHR22640:SF2">
    <property type="entry name" value="STRUCTURAL MAINTENANCE OF CHROMOSOMES FLEXIBLE HINGE DOMAIN-CONTAINING PROTEIN 1"/>
    <property type="match status" value="1"/>
</dbReference>
<gene>
    <name evidence="5" type="primary">SMCHD1</name>
    <name evidence="5" type="synonym">smchd1</name>
</gene>
<reference evidence="5" key="1">
    <citation type="submission" date="2019-06" db="EMBL/GenBank/DDBJ databases">
        <authorList>
            <consortium name="Wellcome Sanger Institute Data Sharing"/>
        </authorList>
    </citation>
    <scope>NUCLEOTIDE SEQUENCE [LARGE SCALE GENOMIC DNA]</scope>
</reference>
<dbReference type="InterPro" id="IPR036890">
    <property type="entry name" value="HATPase_C_sf"/>
</dbReference>
<comment type="subcellular location">
    <subcellularLocation>
        <location evidence="1">Chromosome</location>
    </subcellularLocation>
</comment>
<dbReference type="InterPro" id="IPR010935">
    <property type="entry name" value="SMC_hinge"/>
</dbReference>
<dbReference type="Pfam" id="PF26194">
    <property type="entry name" value="Ig_SMCHD1_1st"/>
    <property type="match status" value="1"/>
</dbReference>
<dbReference type="InterPro" id="IPR058612">
    <property type="entry name" value="Ig_SMCHD1_2nd"/>
</dbReference>
<dbReference type="InterPro" id="IPR038892">
    <property type="entry name" value="SMCHD1"/>
</dbReference>
<dbReference type="GO" id="GO:0051276">
    <property type="term" value="P:chromosome organization"/>
    <property type="evidence" value="ECO:0007669"/>
    <property type="project" value="InterPro"/>
</dbReference>
<evidence type="ECO:0000313" key="6">
    <source>
        <dbReference type="Proteomes" id="UP000472263"/>
    </source>
</evidence>
<name>A0A667WIP4_9TELE</name>
<dbReference type="InParanoid" id="A0A667WIP4"/>
<keyword evidence="2" id="KW-0158">Chromosome</keyword>
<evidence type="ECO:0000313" key="5">
    <source>
        <dbReference type="Ensembl" id="ENSMMDP00005005285.1"/>
    </source>
</evidence>
<dbReference type="Pfam" id="PF26195">
    <property type="entry name" value="Ig_SMCHD1_2nd"/>
    <property type="match status" value="1"/>
</dbReference>
<evidence type="ECO:0000256" key="1">
    <source>
        <dbReference type="ARBA" id="ARBA00004286"/>
    </source>
</evidence>
<dbReference type="SUPFAM" id="SSF55874">
    <property type="entry name" value="ATPase domain of HSP90 chaperone/DNA topoisomerase II/histidine kinase"/>
    <property type="match status" value="1"/>
</dbReference>
<dbReference type="InterPro" id="IPR036277">
    <property type="entry name" value="SMC_hinge_sf"/>
</dbReference>
<dbReference type="Pfam" id="PF26197">
    <property type="entry name" value="Ig_SMCHD1_5th"/>
    <property type="match status" value="1"/>
</dbReference>
<protein>
    <submittedName>
        <fullName evidence="5">Structural maintenance of chromosomes flexible hinge domain containing 1</fullName>
    </submittedName>
</protein>
<dbReference type="InterPro" id="IPR058613">
    <property type="entry name" value="Ig_SMCHD1_4th"/>
</dbReference>
<reference evidence="5" key="3">
    <citation type="submission" date="2025-09" db="UniProtKB">
        <authorList>
            <consortium name="Ensembl"/>
        </authorList>
    </citation>
    <scope>IDENTIFICATION</scope>
</reference>
<dbReference type="Proteomes" id="UP000472263">
    <property type="component" value="Chromosome 20"/>
</dbReference>
<dbReference type="InterPro" id="IPR055109">
    <property type="entry name" value="SMCHD1_S5"/>
</dbReference>
<dbReference type="Gene3D" id="3.30.70.1620">
    <property type="match status" value="1"/>
</dbReference>
<dbReference type="Ensembl" id="ENSMMDT00005005430.1">
    <property type="protein sequence ID" value="ENSMMDP00005005285.1"/>
    <property type="gene ID" value="ENSMMDG00005002853.1"/>
</dbReference>
<dbReference type="Pfam" id="PF06470">
    <property type="entry name" value="SMC_hinge"/>
    <property type="match status" value="1"/>
</dbReference>
<proteinExistence type="predicted"/>
<dbReference type="GO" id="GO:0005524">
    <property type="term" value="F:ATP binding"/>
    <property type="evidence" value="ECO:0007669"/>
    <property type="project" value="InterPro"/>
</dbReference>
<dbReference type="InterPro" id="IPR058614">
    <property type="entry name" value="Ig_SMCHD1_5th"/>
</dbReference>
<evidence type="ECO:0000259" key="4">
    <source>
        <dbReference type="SMART" id="SM00968"/>
    </source>
</evidence>
<dbReference type="InterPro" id="IPR058616">
    <property type="entry name" value="Ig_SMCHD1_8th"/>
</dbReference>
<organism evidence="5 6">
    <name type="scientific">Myripristis murdjan</name>
    <name type="common">pinecone soldierfish</name>
    <dbReference type="NCBI Taxonomy" id="586833"/>
    <lineage>
        <taxon>Eukaryota</taxon>
        <taxon>Metazoa</taxon>
        <taxon>Chordata</taxon>
        <taxon>Craniata</taxon>
        <taxon>Vertebrata</taxon>
        <taxon>Euteleostomi</taxon>
        <taxon>Actinopterygii</taxon>
        <taxon>Neopterygii</taxon>
        <taxon>Teleostei</taxon>
        <taxon>Neoteleostei</taxon>
        <taxon>Acanthomorphata</taxon>
        <taxon>Holocentriformes</taxon>
        <taxon>Holocentridae</taxon>
        <taxon>Myripristis</taxon>
    </lineage>
</organism>
<dbReference type="PANTHER" id="PTHR22640">
    <property type="entry name" value="STRUCTURAL MAINTENANCE OF CHROMOSOMES FLEXIBLE HINGE DOMAIN-CONTAINING PROTEIN 1"/>
    <property type="match status" value="1"/>
</dbReference>
<dbReference type="GeneTree" id="ENSGT00390000006950"/>
<dbReference type="Pfam" id="PF26196">
    <property type="entry name" value="Ig_SMCHD1_4th"/>
    <property type="match status" value="1"/>
</dbReference>
<dbReference type="GO" id="GO:0005694">
    <property type="term" value="C:chromosome"/>
    <property type="evidence" value="ECO:0007669"/>
    <property type="project" value="UniProtKB-SubCell"/>
</dbReference>
<accession>A0A667WIP4</accession>